<comment type="caution">
    <text evidence="2">The sequence shown here is derived from an EMBL/GenBank/DDBJ whole genome shotgun (WGS) entry which is preliminary data.</text>
</comment>
<keyword evidence="3" id="KW-1185">Reference proteome</keyword>
<name>A0ABM8NG10_9BURK</name>
<dbReference type="Proteomes" id="UP000656319">
    <property type="component" value="Unassembled WGS sequence"/>
</dbReference>
<dbReference type="EMBL" id="CAJHCQ010000003">
    <property type="protein sequence ID" value="CAD6523369.1"/>
    <property type="molecule type" value="Genomic_DNA"/>
</dbReference>
<sequence length="128" mass="14350">MPDFRKFSSKANQFVLTLMVVSLFCQTARADCGDASNIAEKQGIYIPGDDSERQVIGKGRLQFYSAPDEKCKMAGVFVLPKERLNVYYEYGKYTSVIYINPKTSARASGWVRSDRLRSTGLGIAPHQQ</sequence>
<feature type="chain" id="PRO_5046728581" evidence="1">
    <location>
        <begin position="31"/>
        <end position="128"/>
    </location>
</feature>
<evidence type="ECO:0000256" key="1">
    <source>
        <dbReference type="SAM" id="SignalP"/>
    </source>
</evidence>
<keyword evidence="1" id="KW-0732">Signal</keyword>
<protein>
    <submittedName>
        <fullName evidence="2">Uncharacterized protein</fullName>
    </submittedName>
</protein>
<gene>
    <name evidence="2" type="ORF">LMG27952_01575</name>
</gene>
<organism evidence="2 3">
    <name type="scientific">Paraburkholderia hiiakae</name>
    <dbReference type="NCBI Taxonomy" id="1081782"/>
    <lineage>
        <taxon>Bacteria</taxon>
        <taxon>Pseudomonadati</taxon>
        <taxon>Pseudomonadota</taxon>
        <taxon>Betaproteobacteria</taxon>
        <taxon>Burkholderiales</taxon>
        <taxon>Burkholderiaceae</taxon>
        <taxon>Paraburkholderia</taxon>
    </lineage>
</organism>
<evidence type="ECO:0000313" key="3">
    <source>
        <dbReference type="Proteomes" id="UP000656319"/>
    </source>
</evidence>
<accession>A0ABM8NG10</accession>
<reference evidence="2 3" key="1">
    <citation type="submission" date="2020-10" db="EMBL/GenBank/DDBJ databases">
        <authorList>
            <person name="Peeters C."/>
        </authorList>
    </citation>
    <scope>NUCLEOTIDE SEQUENCE [LARGE SCALE GENOMIC DNA]</scope>
    <source>
        <strain evidence="2 3">LMG 27952</strain>
    </source>
</reference>
<proteinExistence type="predicted"/>
<feature type="signal peptide" evidence="1">
    <location>
        <begin position="1"/>
        <end position="30"/>
    </location>
</feature>
<evidence type="ECO:0000313" key="2">
    <source>
        <dbReference type="EMBL" id="CAD6523369.1"/>
    </source>
</evidence>